<dbReference type="PANTHER" id="PTHR42852">
    <property type="entry name" value="THIOL:DISULFIDE INTERCHANGE PROTEIN DSBE"/>
    <property type="match status" value="1"/>
</dbReference>
<keyword evidence="7" id="KW-0413">Isomerase</keyword>
<evidence type="ECO:0000256" key="4">
    <source>
        <dbReference type="ARBA" id="ARBA00023157"/>
    </source>
</evidence>
<keyword evidence="4" id="KW-1015">Disulfide bond</keyword>
<keyword evidence="3" id="KW-0812">Transmembrane</keyword>
<dbReference type="Pfam" id="PF00578">
    <property type="entry name" value="AhpC-TSA"/>
    <property type="match status" value="1"/>
</dbReference>
<keyword evidence="8" id="KW-1185">Reference proteome</keyword>
<evidence type="ECO:0000313" key="8">
    <source>
        <dbReference type="Proteomes" id="UP000544110"/>
    </source>
</evidence>
<evidence type="ECO:0000256" key="1">
    <source>
        <dbReference type="ARBA" id="ARBA00004196"/>
    </source>
</evidence>
<dbReference type="CDD" id="cd02966">
    <property type="entry name" value="TlpA_like_family"/>
    <property type="match status" value="1"/>
</dbReference>
<dbReference type="GO" id="GO:0030313">
    <property type="term" value="C:cell envelope"/>
    <property type="evidence" value="ECO:0007669"/>
    <property type="project" value="UniProtKB-SubCell"/>
</dbReference>
<comment type="subcellular location">
    <subcellularLocation>
        <location evidence="1">Cell envelope</location>
    </subcellularLocation>
</comment>
<protein>
    <submittedName>
        <fullName evidence="7">Thiol-disulfide isomerase/thioredoxin</fullName>
    </submittedName>
</protein>
<proteinExistence type="predicted"/>
<dbReference type="PROSITE" id="PS51257">
    <property type="entry name" value="PROKAR_LIPOPROTEIN"/>
    <property type="match status" value="1"/>
</dbReference>
<dbReference type="Proteomes" id="UP000544110">
    <property type="component" value="Unassembled WGS sequence"/>
</dbReference>
<feature type="domain" description="Thioredoxin" evidence="6">
    <location>
        <begin position="43"/>
        <end position="179"/>
    </location>
</feature>
<dbReference type="Gene3D" id="3.40.30.10">
    <property type="entry name" value="Glutaredoxin"/>
    <property type="match status" value="1"/>
</dbReference>
<accession>A0A7Y9UP19</accession>
<dbReference type="InterPro" id="IPR013766">
    <property type="entry name" value="Thioredoxin_domain"/>
</dbReference>
<comment type="caution">
    <text evidence="7">The sequence shown here is derived from an EMBL/GenBank/DDBJ whole genome shotgun (WGS) entry which is preliminary data.</text>
</comment>
<keyword evidence="2" id="KW-0201">Cytochrome c-type biogenesis</keyword>
<dbReference type="InterPro" id="IPR017937">
    <property type="entry name" value="Thioredoxin_CS"/>
</dbReference>
<keyword evidence="3" id="KW-0735">Signal-anchor</keyword>
<organism evidence="7 8">
    <name type="scientific">Nocardioides perillae</name>
    <dbReference type="NCBI Taxonomy" id="1119534"/>
    <lineage>
        <taxon>Bacteria</taxon>
        <taxon>Bacillati</taxon>
        <taxon>Actinomycetota</taxon>
        <taxon>Actinomycetes</taxon>
        <taxon>Propionibacteriales</taxon>
        <taxon>Nocardioidaceae</taxon>
        <taxon>Nocardioides</taxon>
    </lineage>
</organism>
<dbReference type="PROSITE" id="PS51352">
    <property type="entry name" value="THIOREDOXIN_2"/>
    <property type="match status" value="1"/>
</dbReference>
<dbReference type="InterPro" id="IPR000866">
    <property type="entry name" value="AhpC/TSA"/>
</dbReference>
<dbReference type="GO" id="GO:0016491">
    <property type="term" value="F:oxidoreductase activity"/>
    <property type="evidence" value="ECO:0007669"/>
    <property type="project" value="InterPro"/>
</dbReference>
<dbReference type="GO" id="GO:0016209">
    <property type="term" value="F:antioxidant activity"/>
    <property type="evidence" value="ECO:0007669"/>
    <property type="project" value="InterPro"/>
</dbReference>
<dbReference type="InterPro" id="IPR036249">
    <property type="entry name" value="Thioredoxin-like_sf"/>
</dbReference>
<reference evidence="7 8" key="1">
    <citation type="submission" date="2020-07" db="EMBL/GenBank/DDBJ databases">
        <title>Sequencing the genomes of 1000 actinobacteria strains.</title>
        <authorList>
            <person name="Klenk H.-P."/>
        </authorList>
    </citation>
    <scope>NUCLEOTIDE SEQUENCE [LARGE SCALE GENOMIC DNA]</scope>
    <source>
        <strain evidence="7 8">DSM 24552</strain>
    </source>
</reference>
<dbReference type="GO" id="GO:0016853">
    <property type="term" value="F:isomerase activity"/>
    <property type="evidence" value="ECO:0007669"/>
    <property type="project" value="UniProtKB-KW"/>
</dbReference>
<dbReference type="InterPro" id="IPR050553">
    <property type="entry name" value="Thioredoxin_ResA/DsbE_sf"/>
</dbReference>
<evidence type="ECO:0000256" key="3">
    <source>
        <dbReference type="ARBA" id="ARBA00022968"/>
    </source>
</evidence>
<dbReference type="RefSeq" id="WP_179519201.1">
    <property type="nucleotide sequence ID" value="NZ_JACCAC010000001.1"/>
</dbReference>
<dbReference type="GO" id="GO:0017004">
    <property type="term" value="P:cytochrome complex assembly"/>
    <property type="evidence" value="ECO:0007669"/>
    <property type="project" value="UniProtKB-KW"/>
</dbReference>
<dbReference type="SUPFAM" id="SSF52833">
    <property type="entry name" value="Thioredoxin-like"/>
    <property type="match status" value="1"/>
</dbReference>
<name>A0A7Y9UP19_9ACTN</name>
<gene>
    <name evidence="7" type="ORF">BJ989_003360</name>
</gene>
<evidence type="ECO:0000259" key="6">
    <source>
        <dbReference type="PROSITE" id="PS51352"/>
    </source>
</evidence>
<sequence>MNPSRHPLTSTTRPVGRRLVLGAVAGGLGLLAAGCAGSGEAGSRRGSTAAEAGWVDLDGREVRLGDVTAVTGPAQVDLAGPLLVNVWATWCAPCRRELPLLQRVGRRTGLPVVGLARERDPGPVAAMLEETGVTYPNYVDPTGQLLVDLDGQVPPRALPMTVALVDGRAVRAHLGEITDEAAFAATALEAVSA</sequence>
<keyword evidence="5" id="KW-0676">Redox-active center</keyword>
<dbReference type="AlphaFoldDB" id="A0A7Y9UP19"/>
<dbReference type="PANTHER" id="PTHR42852:SF6">
    <property type="entry name" value="THIOL:DISULFIDE INTERCHANGE PROTEIN DSBE"/>
    <property type="match status" value="1"/>
</dbReference>
<evidence type="ECO:0000313" key="7">
    <source>
        <dbReference type="EMBL" id="NYG57056.1"/>
    </source>
</evidence>
<dbReference type="PROSITE" id="PS00194">
    <property type="entry name" value="THIOREDOXIN_1"/>
    <property type="match status" value="1"/>
</dbReference>
<evidence type="ECO:0000256" key="5">
    <source>
        <dbReference type="ARBA" id="ARBA00023284"/>
    </source>
</evidence>
<evidence type="ECO:0000256" key="2">
    <source>
        <dbReference type="ARBA" id="ARBA00022748"/>
    </source>
</evidence>
<dbReference type="EMBL" id="JACCAC010000001">
    <property type="protein sequence ID" value="NYG57056.1"/>
    <property type="molecule type" value="Genomic_DNA"/>
</dbReference>